<accession>I3E088</accession>
<proteinExistence type="predicted"/>
<evidence type="ECO:0000313" key="1">
    <source>
        <dbReference type="EMBL" id="EIJ79909.1"/>
    </source>
</evidence>
<gene>
    <name evidence="1" type="ORF">PB1_06077</name>
</gene>
<evidence type="ECO:0000313" key="2">
    <source>
        <dbReference type="Proteomes" id="UP000010523"/>
    </source>
</evidence>
<dbReference type="STRING" id="997296.PB1_06077"/>
<dbReference type="AlphaFoldDB" id="I3E088"/>
<comment type="caution">
    <text evidence="1">The sequence shown here is derived from an EMBL/GenBank/DDBJ whole genome shotgun (WGS) entry which is preliminary data.</text>
</comment>
<organism evidence="1 2">
    <name type="scientific">Bacillus methanolicus PB1</name>
    <dbReference type="NCBI Taxonomy" id="997296"/>
    <lineage>
        <taxon>Bacteria</taxon>
        <taxon>Bacillati</taxon>
        <taxon>Bacillota</taxon>
        <taxon>Bacilli</taxon>
        <taxon>Bacillales</taxon>
        <taxon>Bacillaceae</taxon>
        <taxon>Bacillus</taxon>
    </lineage>
</organism>
<reference evidence="1 2" key="1">
    <citation type="journal article" date="2012" name="Appl. Environ. Microbiol.">
        <title>Genome Sequence of Thermotolerant Bacillus methanolicus: Features and Regulation Related to Methylotrophy and Production of L-Lysine and L-Glutamate from Methanol.</title>
        <authorList>
            <person name="Heggeset T.M."/>
            <person name="Krog A."/>
            <person name="Balzer S."/>
            <person name="Wentzel A."/>
            <person name="Ellingsen T.E."/>
            <person name="Brautaset T."/>
        </authorList>
    </citation>
    <scope>NUCLEOTIDE SEQUENCE [LARGE SCALE GENOMIC DNA]</scope>
    <source>
        <strain evidence="1 2">PB1</strain>
    </source>
</reference>
<protein>
    <submittedName>
        <fullName evidence="1">Uncharacterized protein</fullName>
    </submittedName>
</protein>
<dbReference type="PATRIC" id="fig|997296.3.peg.1296"/>
<dbReference type="EMBL" id="AFEU01000002">
    <property type="protein sequence ID" value="EIJ79909.1"/>
    <property type="molecule type" value="Genomic_DNA"/>
</dbReference>
<keyword evidence="2" id="KW-1185">Reference proteome</keyword>
<name>I3E088_BACMT</name>
<sequence>MYVFKQRLVLMDTFFIDFLWLGLYSISCNFIDDSSSAQDEVEVAVFISILSESQRNSMKQLKGTTAEAP</sequence>
<dbReference type="Proteomes" id="UP000010523">
    <property type="component" value="Unassembled WGS sequence"/>
</dbReference>